<gene>
    <name evidence="2" type="ORF">RDI58_020287</name>
</gene>
<dbReference type="Proteomes" id="UP001371456">
    <property type="component" value="Unassembled WGS sequence"/>
</dbReference>
<feature type="region of interest" description="Disordered" evidence="1">
    <location>
        <begin position="16"/>
        <end position="136"/>
    </location>
</feature>
<comment type="caution">
    <text evidence="2">The sequence shown here is derived from an EMBL/GenBank/DDBJ whole genome shotgun (WGS) entry which is preliminary data.</text>
</comment>
<keyword evidence="3" id="KW-1185">Reference proteome</keyword>
<feature type="compositionally biased region" description="Polar residues" evidence="1">
    <location>
        <begin position="116"/>
        <end position="136"/>
    </location>
</feature>
<sequence length="136" mass="15358">MFSLAAAVGKPLQITEKEGGINQKTKERQIGVDGDPHTVQEERQSQTRESDTHNLIQEIVKTPAIDKLTEQEKKKKKDTKEDECIERNIESIGREGDLSPRQTKQLHGKNKKGEKLQTQSQINTRSKKGSTSTIHQ</sequence>
<reference evidence="2 3" key="1">
    <citation type="submission" date="2024-02" db="EMBL/GenBank/DDBJ databases">
        <title>de novo genome assembly of Solanum bulbocastanum strain 11H21.</title>
        <authorList>
            <person name="Hosaka A.J."/>
        </authorList>
    </citation>
    <scope>NUCLEOTIDE SEQUENCE [LARGE SCALE GENOMIC DNA]</scope>
    <source>
        <tissue evidence="2">Young leaves</tissue>
    </source>
</reference>
<dbReference type="EMBL" id="JBANQN010000008">
    <property type="protein sequence ID" value="KAK6782491.1"/>
    <property type="molecule type" value="Genomic_DNA"/>
</dbReference>
<accession>A0AAN8TBT3</accession>
<feature type="compositionally biased region" description="Basic and acidic residues" evidence="1">
    <location>
        <begin position="67"/>
        <end position="98"/>
    </location>
</feature>
<evidence type="ECO:0000256" key="1">
    <source>
        <dbReference type="SAM" id="MobiDB-lite"/>
    </source>
</evidence>
<evidence type="ECO:0000313" key="2">
    <source>
        <dbReference type="EMBL" id="KAK6782491.1"/>
    </source>
</evidence>
<feature type="compositionally biased region" description="Basic and acidic residues" evidence="1">
    <location>
        <begin position="16"/>
        <end position="52"/>
    </location>
</feature>
<dbReference type="AlphaFoldDB" id="A0AAN8TBT3"/>
<proteinExistence type="predicted"/>
<protein>
    <submittedName>
        <fullName evidence="2">Uncharacterized protein</fullName>
    </submittedName>
</protein>
<name>A0AAN8TBT3_SOLBU</name>
<organism evidence="2 3">
    <name type="scientific">Solanum bulbocastanum</name>
    <name type="common">Wild potato</name>
    <dbReference type="NCBI Taxonomy" id="147425"/>
    <lineage>
        <taxon>Eukaryota</taxon>
        <taxon>Viridiplantae</taxon>
        <taxon>Streptophyta</taxon>
        <taxon>Embryophyta</taxon>
        <taxon>Tracheophyta</taxon>
        <taxon>Spermatophyta</taxon>
        <taxon>Magnoliopsida</taxon>
        <taxon>eudicotyledons</taxon>
        <taxon>Gunneridae</taxon>
        <taxon>Pentapetalae</taxon>
        <taxon>asterids</taxon>
        <taxon>lamiids</taxon>
        <taxon>Solanales</taxon>
        <taxon>Solanaceae</taxon>
        <taxon>Solanoideae</taxon>
        <taxon>Solaneae</taxon>
        <taxon>Solanum</taxon>
    </lineage>
</organism>
<evidence type="ECO:0000313" key="3">
    <source>
        <dbReference type="Proteomes" id="UP001371456"/>
    </source>
</evidence>